<evidence type="ECO:0000256" key="5">
    <source>
        <dbReference type="ARBA" id="ARBA00022679"/>
    </source>
</evidence>
<dbReference type="PANTHER" id="PTHR21404:SF3">
    <property type="entry name" value="SMALL RNA 2'-O-METHYLTRANSFERASE"/>
    <property type="match status" value="1"/>
</dbReference>
<evidence type="ECO:0000256" key="9">
    <source>
        <dbReference type="ARBA" id="ARBA00022884"/>
    </source>
</evidence>
<dbReference type="InterPro" id="IPR026610">
    <property type="entry name" value="Hen1"/>
</dbReference>
<dbReference type="GO" id="GO:0001510">
    <property type="term" value="P:RNA methylation"/>
    <property type="evidence" value="ECO:0007669"/>
    <property type="project" value="InterPro"/>
</dbReference>
<evidence type="ECO:0000256" key="8">
    <source>
        <dbReference type="ARBA" id="ARBA00022842"/>
    </source>
</evidence>
<keyword evidence="4" id="KW-0489">Methyltransferase</keyword>
<dbReference type="InterPro" id="IPR029063">
    <property type="entry name" value="SAM-dependent_MTases_sf"/>
</dbReference>
<dbReference type="Proteomes" id="UP001212841">
    <property type="component" value="Unassembled WGS sequence"/>
</dbReference>
<evidence type="ECO:0000256" key="13">
    <source>
        <dbReference type="SAM" id="MobiDB-lite"/>
    </source>
</evidence>
<dbReference type="EMBL" id="JADGJD010001411">
    <property type="protein sequence ID" value="KAJ3042593.1"/>
    <property type="molecule type" value="Genomic_DNA"/>
</dbReference>
<comment type="cofactor">
    <cofactor evidence="1">
        <name>Mg(2+)</name>
        <dbReference type="ChEBI" id="CHEBI:18420"/>
    </cofactor>
</comment>
<protein>
    <recommendedName>
        <fullName evidence="3">Small RNA 2'-O-methyltransferase</fullName>
        <ecNumber evidence="11">2.1.1.386</ecNumber>
    </recommendedName>
</protein>
<evidence type="ECO:0000313" key="15">
    <source>
        <dbReference type="Proteomes" id="UP001212841"/>
    </source>
</evidence>
<comment type="catalytic activity">
    <reaction evidence="12">
        <text>small RNA 3'-end nucleotide + S-adenosyl-L-methionine = small RNA 3'-end 2'-O-methylnucleotide + S-adenosyl-L-homocysteine + H(+)</text>
        <dbReference type="Rhea" id="RHEA:37887"/>
        <dbReference type="Rhea" id="RHEA-COMP:10415"/>
        <dbReference type="Rhea" id="RHEA-COMP:10416"/>
        <dbReference type="ChEBI" id="CHEBI:15378"/>
        <dbReference type="ChEBI" id="CHEBI:57856"/>
        <dbReference type="ChEBI" id="CHEBI:59789"/>
        <dbReference type="ChEBI" id="CHEBI:74896"/>
        <dbReference type="ChEBI" id="CHEBI:74898"/>
        <dbReference type="EC" id="2.1.1.386"/>
    </reaction>
</comment>
<comment type="caution">
    <text evidence="14">The sequence shown here is derived from an EMBL/GenBank/DDBJ whole genome shotgun (WGS) entry which is preliminary data.</text>
</comment>
<keyword evidence="6" id="KW-0949">S-adenosyl-L-methionine</keyword>
<evidence type="ECO:0000256" key="3">
    <source>
        <dbReference type="ARBA" id="ARBA00021330"/>
    </source>
</evidence>
<dbReference type="GO" id="GO:0005737">
    <property type="term" value="C:cytoplasm"/>
    <property type="evidence" value="ECO:0007669"/>
    <property type="project" value="TreeGrafter"/>
</dbReference>
<evidence type="ECO:0000256" key="11">
    <source>
        <dbReference type="ARBA" id="ARBA00035025"/>
    </source>
</evidence>
<dbReference type="AlphaFoldDB" id="A0AAD5S3W0"/>
<reference evidence="14" key="1">
    <citation type="submission" date="2020-05" db="EMBL/GenBank/DDBJ databases">
        <title>Phylogenomic resolution of chytrid fungi.</title>
        <authorList>
            <person name="Stajich J.E."/>
            <person name="Amses K."/>
            <person name="Simmons R."/>
            <person name="Seto K."/>
            <person name="Myers J."/>
            <person name="Bonds A."/>
            <person name="Quandt C.A."/>
            <person name="Barry K."/>
            <person name="Liu P."/>
            <person name="Grigoriev I."/>
            <person name="Longcore J.E."/>
            <person name="James T.Y."/>
        </authorList>
    </citation>
    <scope>NUCLEOTIDE SEQUENCE</scope>
    <source>
        <strain evidence="14">JEL0318</strain>
    </source>
</reference>
<evidence type="ECO:0000313" key="14">
    <source>
        <dbReference type="EMBL" id="KAJ3042593.1"/>
    </source>
</evidence>
<evidence type="ECO:0000256" key="2">
    <source>
        <dbReference type="ARBA" id="ARBA00009026"/>
    </source>
</evidence>
<dbReference type="GO" id="GO:0046872">
    <property type="term" value="F:metal ion binding"/>
    <property type="evidence" value="ECO:0007669"/>
    <property type="project" value="UniProtKB-KW"/>
</dbReference>
<evidence type="ECO:0000256" key="12">
    <source>
        <dbReference type="ARBA" id="ARBA00048418"/>
    </source>
</evidence>
<comment type="similarity">
    <text evidence="2">Belongs to the methyltransferase superfamily. HEN1 family.</text>
</comment>
<feature type="region of interest" description="Disordered" evidence="13">
    <location>
        <begin position="232"/>
        <end position="252"/>
    </location>
</feature>
<dbReference type="CDD" id="cd02440">
    <property type="entry name" value="AdoMet_MTases"/>
    <property type="match status" value="1"/>
</dbReference>
<organism evidence="14 15">
    <name type="scientific">Rhizophlyctis rosea</name>
    <dbReference type="NCBI Taxonomy" id="64517"/>
    <lineage>
        <taxon>Eukaryota</taxon>
        <taxon>Fungi</taxon>
        <taxon>Fungi incertae sedis</taxon>
        <taxon>Chytridiomycota</taxon>
        <taxon>Chytridiomycota incertae sedis</taxon>
        <taxon>Chytridiomycetes</taxon>
        <taxon>Rhizophlyctidales</taxon>
        <taxon>Rhizophlyctidaceae</taxon>
        <taxon>Rhizophlyctis</taxon>
    </lineage>
</organism>
<dbReference type="Pfam" id="PF13489">
    <property type="entry name" value="Methyltransf_23"/>
    <property type="match status" value="1"/>
</dbReference>
<evidence type="ECO:0000256" key="10">
    <source>
        <dbReference type="ARBA" id="ARBA00023158"/>
    </source>
</evidence>
<dbReference type="EC" id="2.1.1.386" evidence="11"/>
<dbReference type="GO" id="GO:0003723">
    <property type="term" value="F:RNA binding"/>
    <property type="evidence" value="ECO:0007669"/>
    <property type="project" value="UniProtKB-KW"/>
</dbReference>
<keyword evidence="7" id="KW-0479">Metal-binding</keyword>
<dbReference type="GO" id="GO:0090486">
    <property type="term" value="F:small RNA 2'-O-methyltransferase activity"/>
    <property type="evidence" value="ECO:0007669"/>
    <property type="project" value="UniProtKB-EC"/>
</dbReference>
<keyword evidence="8" id="KW-0460">Magnesium</keyword>
<name>A0AAD5S3W0_9FUNG</name>
<accession>A0AAD5S3W0</accession>
<gene>
    <name evidence="14" type="primary">HENMT1</name>
    <name evidence="14" type="ORF">HK097_001992</name>
</gene>
<feature type="non-terminal residue" evidence="14">
    <location>
        <position position="1"/>
    </location>
</feature>
<keyword evidence="9" id="KW-0694">RNA-binding</keyword>
<keyword evidence="10" id="KW-0943">RNA-mediated gene silencing</keyword>
<keyword evidence="15" id="KW-1185">Reference proteome</keyword>
<evidence type="ECO:0000256" key="1">
    <source>
        <dbReference type="ARBA" id="ARBA00001946"/>
    </source>
</evidence>
<dbReference type="SUPFAM" id="SSF53335">
    <property type="entry name" value="S-adenosyl-L-methionine-dependent methyltransferases"/>
    <property type="match status" value="1"/>
</dbReference>
<evidence type="ECO:0000256" key="7">
    <source>
        <dbReference type="ARBA" id="ARBA00022723"/>
    </source>
</evidence>
<sequence length="377" mass="42381">MPSTEETTAKVDEDEKTPLFTPPLWQQRRALVSQILRSHGVESVLDLGCGAGALLEILLNDTTYGRLAGVDIDLPSIEAAAHSCQPADYDKRFLRELPVELNLYVGSVAEADSRLFEYDGIASVEVIEHLDPPVLEAFPMTTLGTYKPKVMVVSTPNADFNVNFPGLKYGTPGSVMRNDDHRFEWTRKEFQDWAQNAARTYNYTVSFTGVGLLTSPLHQNVGHCTQIAIFTRNSSPTNPSSPTPTPTNTHNPYTHHTTITFPYFTESGFTTTDIVSELRDRTTYLFYNEIDDRNRLLPNNHTSNINTPPPWPKAGAIILPLDKYWNILRVRQICKKKVKLLEALRSEEAERVFELVDGGEGVRILYDIPPERREGGE</sequence>
<proteinExistence type="inferred from homology"/>
<keyword evidence="5" id="KW-0808">Transferase</keyword>
<dbReference type="PANTHER" id="PTHR21404">
    <property type="entry name" value="HEN1"/>
    <property type="match status" value="1"/>
</dbReference>
<dbReference type="Gene3D" id="3.40.50.150">
    <property type="entry name" value="Vaccinia Virus protein VP39"/>
    <property type="match status" value="1"/>
</dbReference>
<evidence type="ECO:0000256" key="4">
    <source>
        <dbReference type="ARBA" id="ARBA00022603"/>
    </source>
</evidence>
<evidence type="ECO:0000256" key="6">
    <source>
        <dbReference type="ARBA" id="ARBA00022691"/>
    </source>
</evidence>
<dbReference type="GO" id="GO:0005634">
    <property type="term" value="C:nucleus"/>
    <property type="evidence" value="ECO:0007669"/>
    <property type="project" value="TreeGrafter"/>
</dbReference>
<dbReference type="GO" id="GO:0030422">
    <property type="term" value="P:siRNA processing"/>
    <property type="evidence" value="ECO:0007669"/>
    <property type="project" value="TreeGrafter"/>
</dbReference>